<dbReference type="SMART" id="SM00530">
    <property type="entry name" value="HTH_XRE"/>
    <property type="match status" value="1"/>
</dbReference>
<comment type="caution">
    <text evidence="2">The sequence shown here is derived from an EMBL/GenBank/DDBJ whole genome shotgun (WGS) entry which is preliminary data.</text>
</comment>
<dbReference type="Gene3D" id="1.10.260.40">
    <property type="entry name" value="lambda repressor-like DNA-binding domains"/>
    <property type="match status" value="1"/>
</dbReference>
<evidence type="ECO:0000259" key="1">
    <source>
        <dbReference type="PROSITE" id="PS50943"/>
    </source>
</evidence>
<reference evidence="2 3" key="1">
    <citation type="submission" date="2018-06" db="EMBL/GenBank/DDBJ databases">
        <title>Genomic Encyclopedia of Type Strains, Phase IV (KMG-IV): sequencing the most valuable type-strain genomes for metagenomic binning, comparative biology and taxonomic classification.</title>
        <authorList>
            <person name="Goeker M."/>
        </authorList>
    </citation>
    <scope>NUCLEOTIDE SEQUENCE [LARGE SCALE GENOMIC DNA]</scope>
    <source>
        <strain evidence="2 3">DSM 24875</strain>
    </source>
</reference>
<accession>A0A366F7E1</accession>
<feature type="domain" description="HTH cro/C1-type" evidence="1">
    <location>
        <begin position="61"/>
        <end position="115"/>
    </location>
</feature>
<dbReference type="Pfam" id="PF01381">
    <property type="entry name" value="HTH_3"/>
    <property type="match status" value="1"/>
</dbReference>
<dbReference type="Proteomes" id="UP000253529">
    <property type="component" value="Unassembled WGS sequence"/>
</dbReference>
<protein>
    <submittedName>
        <fullName evidence="2">DNA-binding XRE family transcriptional regulator</fullName>
    </submittedName>
</protein>
<keyword evidence="2" id="KW-0238">DNA-binding</keyword>
<evidence type="ECO:0000313" key="2">
    <source>
        <dbReference type="EMBL" id="RBP10537.1"/>
    </source>
</evidence>
<gene>
    <name evidence="2" type="ORF">DFR50_11823</name>
</gene>
<evidence type="ECO:0000313" key="3">
    <source>
        <dbReference type="Proteomes" id="UP000253529"/>
    </source>
</evidence>
<dbReference type="EMBL" id="QNRK01000018">
    <property type="protein sequence ID" value="RBP10537.1"/>
    <property type="molecule type" value="Genomic_DNA"/>
</dbReference>
<dbReference type="InterPro" id="IPR001387">
    <property type="entry name" value="Cro/C1-type_HTH"/>
</dbReference>
<dbReference type="OrthoDB" id="407979at2"/>
<organism evidence="2 3">
    <name type="scientific">Roseiarcus fermentans</name>
    <dbReference type="NCBI Taxonomy" id="1473586"/>
    <lineage>
        <taxon>Bacteria</taxon>
        <taxon>Pseudomonadati</taxon>
        <taxon>Pseudomonadota</taxon>
        <taxon>Alphaproteobacteria</taxon>
        <taxon>Hyphomicrobiales</taxon>
        <taxon>Roseiarcaceae</taxon>
        <taxon>Roseiarcus</taxon>
    </lineage>
</organism>
<dbReference type="PROSITE" id="PS50943">
    <property type="entry name" value="HTH_CROC1"/>
    <property type="match status" value="1"/>
</dbReference>
<dbReference type="RefSeq" id="WP_113890368.1">
    <property type="nucleotide sequence ID" value="NZ_QNRK01000018.1"/>
</dbReference>
<dbReference type="AlphaFoldDB" id="A0A366F7E1"/>
<name>A0A366F7E1_9HYPH</name>
<dbReference type="SUPFAM" id="SSF47413">
    <property type="entry name" value="lambda repressor-like DNA-binding domains"/>
    <property type="match status" value="1"/>
</dbReference>
<dbReference type="InterPro" id="IPR010982">
    <property type="entry name" value="Lambda_DNA-bd_dom_sf"/>
</dbReference>
<dbReference type="GO" id="GO:0003677">
    <property type="term" value="F:DNA binding"/>
    <property type="evidence" value="ECO:0007669"/>
    <property type="project" value="UniProtKB-KW"/>
</dbReference>
<proteinExistence type="predicted"/>
<dbReference type="CDD" id="cd00093">
    <property type="entry name" value="HTH_XRE"/>
    <property type="match status" value="1"/>
</dbReference>
<keyword evidence="3" id="KW-1185">Reference proteome</keyword>
<sequence length="119" mass="12423">MTAKLITTPGGEKLAILPADEFEDLCDQLAHATAMADYRSGREEGLTLEEVDALLAAPTPLAFWRAKRGLTQAALAKAAGTTQPHIADLESGKHGGSLELMARIAKALAVKIDDLASAG</sequence>